<organism evidence="1 2">
    <name type="scientific">Lactuca sativa</name>
    <name type="common">Garden lettuce</name>
    <dbReference type="NCBI Taxonomy" id="4236"/>
    <lineage>
        <taxon>Eukaryota</taxon>
        <taxon>Viridiplantae</taxon>
        <taxon>Streptophyta</taxon>
        <taxon>Embryophyta</taxon>
        <taxon>Tracheophyta</taxon>
        <taxon>Spermatophyta</taxon>
        <taxon>Magnoliopsida</taxon>
        <taxon>eudicotyledons</taxon>
        <taxon>Gunneridae</taxon>
        <taxon>Pentapetalae</taxon>
        <taxon>asterids</taxon>
        <taxon>campanulids</taxon>
        <taxon>Asterales</taxon>
        <taxon>Asteraceae</taxon>
        <taxon>Cichorioideae</taxon>
        <taxon>Cichorieae</taxon>
        <taxon>Lactucinae</taxon>
        <taxon>Lactuca</taxon>
    </lineage>
</organism>
<dbReference type="AlphaFoldDB" id="A0A9R1WIR9"/>
<name>A0A9R1WIR9_LACSA</name>
<keyword evidence="2" id="KW-1185">Reference proteome</keyword>
<gene>
    <name evidence="1" type="ORF">LSAT_V11C100014830</name>
</gene>
<evidence type="ECO:0000313" key="2">
    <source>
        <dbReference type="Proteomes" id="UP000235145"/>
    </source>
</evidence>
<dbReference type="EMBL" id="NBSK02000001">
    <property type="protein sequence ID" value="KAJ0224478.1"/>
    <property type="molecule type" value="Genomic_DNA"/>
</dbReference>
<protein>
    <submittedName>
        <fullName evidence="1">Uncharacterized protein</fullName>
    </submittedName>
</protein>
<evidence type="ECO:0000313" key="1">
    <source>
        <dbReference type="EMBL" id="KAJ0224478.1"/>
    </source>
</evidence>
<dbReference type="Proteomes" id="UP000235145">
    <property type="component" value="Unassembled WGS sequence"/>
</dbReference>
<comment type="caution">
    <text evidence="1">The sequence shown here is derived from an EMBL/GenBank/DDBJ whole genome shotgun (WGS) entry which is preliminary data.</text>
</comment>
<sequence>MKYSSGSPYSAKIFVPEPVGDLEGRGGDGYVDRRLMETEILTSSLQLMNQECFKLGRFDARKIVDPNVIFYLDKRRALRKDSEELCVGHIKNSQSEWL</sequence>
<accession>A0A9R1WIR9</accession>
<reference evidence="1 2" key="1">
    <citation type="journal article" date="2017" name="Nat. Commun.">
        <title>Genome assembly with in vitro proximity ligation data and whole-genome triplication in lettuce.</title>
        <authorList>
            <person name="Reyes-Chin-Wo S."/>
            <person name="Wang Z."/>
            <person name="Yang X."/>
            <person name="Kozik A."/>
            <person name="Arikit S."/>
            <person name="Song C."/>
            <person name="Xia L."/>
            <person name="Froenicke L."/>
            <person name="Lavelle D.O."/>
            <person name="Truco M.J."/>
            <person name="Xia R."/>
            <person name="Zhu S."/>
            <person name="Xu C."/>
            <person name="Xu H."/>
            <person name="Xu X."/>
            <person name="Cox K."/>
            <person name="Korf I."/>
            <person name="Meyers B.C."/>
            <person name="Michelmore R.W."/>
        </authorList>
    </citation>
    <scope>NUCLEOTIDE SEQUENCE [LARGE SCALE GENOMIC DNA]</scope>
    <source>
        <strain evidence="2">cv. Salinas</strain>
        <tissue evidence="1">Seedlings</tissue>
    </source>
</reference>
<proteinExistence type="predicted"/>